<organism evidence="2 3">
    <name type="scientific">Mucilaginibacter ximonensis</name>
    <dbReference type="NCBI Taxonomy" id="538021"/>
    <lineage>
        <taxon>Bacteria</taxon>
        <taxon>Pseudomonadati</taxon>
        <taxon>Bacteroidota</taxon>
        <taxon>Sphingobacteriia</taxon>
        <taxon>Sphingobacteriales</taxon>
        <taxon>Sphingobacteriaceae</taxon>
        <taxon>Mucilaginibacter</taxon>
    </lineage>
</organism>
<evidence type="ECO:0000313" key="2">
    <source>
        <dbReference type="EMBL" id="MFD2873591.1"/>
    </source>
</evidence>
<keyword evidence="1" id="KW-0812">Transmembrane</keyword>
<sequence>MDMQDKDFDKLFSSKFDDFEVEPLPMVWKNIADELEGKKTALPWMSYLSMAAAVAVVFTTGWLFLRGNTQSGQKHHNYANLVNHDSKPQVTPVVKQSEPLVSDSASANKAEAETVVSNNNHQHKTMSPVNKATEPVTYKTDDIVKVPQQEINSDQQLIAQATAPATAPAKPIMPDVQLSPKTIDAVAATPVEKPVVVTTEKETEETPRKRGIHNLGGLINALVSKVDKRPHKFIEFSDEADDDAETNLTAVNMGPLKFKKQ</sequence>
<comment type="caution">
    <text evidence="2">The sequence shown here is derived from an EMBL/GenBank/DDBJ whole genome shotgun (WGS) entry which is preliminary data.</text>
</comment>
<gene>
    <name evidence="2" type="ORF">ACFS5N_13985</name>
</gene>
<evidence type="ECO:0000256" key="1">
    <source>
        <dbReference type="SAM" id="Phobius"/>
    </source>
</evidence>
<dbReference type="RefSeq" id="WP_377186669.1">
    <property type="nucleotide sequence ID" value="NZ_JBHUPD010000003.1"/>
</dbReference>
<accession>A0ABW5YE94</accession>
<protein>
    <submittedName>
        <fullName evidence="2">Uncharacterized protein</fullName>
    </submittedName>
</protein>
<keyword evidence="1" id="KW-1133">Transmembrane helix</keyword>
<name>A0ABW5YE94_9SPHI</name>
<evidence type="ECO:0000313" key="3">
    <source>
        <dbReference type="Proteomes" id="UP001597557"/>
    </source>
</evidence>
<proteinExistence type="predicted"/>
<dbReference type="EMBL" id="JBHUPD010000003">
    <property type="protein sequence ID" value="MFD2873591.1"/>
    <property type="molecule type" value="Genomic_DNA"/>
</dbReference>
<keyword evidence="1" id="KW-0472">Membrane</keyword>
<reference evidence="3" key="1">
    <citation type="journal article" date="2019" name="Int. J. Syst. Evol. Microbiol.">
        <title>The Global Catalogue of Microorganisms (GCM) 10K type strain sequencing project: providing services to taxonomists for standard genome sequencing and annotation.</title>
        <authorList>
            <consortium name="The Broad Institute Genomics Platform"/>
            <consortium name="The Broad Institute Genome Sequencing Center for Infectious Disease"/>
            <person name="Wu L."/>
            <person name="Ma J."/>
        </authorList>
    </citation>
    <scope>NUCLEOTIDE SEQUENCE [LARGE SCALE GENOMIC DNA]</scope>
    <source>
        <strain evidence="3">KCTC 22437</strain>
    </source>
</reference>
<keyword evidence="3" id="KW-1185">Reference proteome</keyword>
<dbReference type="Proteomes" id="UP001597557">
    <property type="component" value="Unassembled WGS sequence"/>
</dbReference>
<feature type="transmembrane region" description="Helical" evidence="1">
    <location>
        <begin position="44"/>
        <end position="65"/>
    </location>
</feature>